<evidence type="ECO:0000313" key="1">
    <source>
        <dbReference type="EMBL" id="KAB1070325.1"/>
    </source>
</evidence>
<comment type="caution">
    <text evidence="1">The sequence shown here is derived from an EMBL/GenBank/DDBJ whole genome shotgun (WGS) entry which is preliminary data.</text>
</comment>
<sequence length="62" mass="6728">MGPGLHFLVGQDAQGRWVAVEARGLAGGIFRSRRDAIHYAAAETRGRPDAVGLSLERIDLRI</sequence>
<dbReference type="EMBL" id="VZZJ01000029">
    <property type="protein sequence ID" value="KAB1070325.1"/>
    <property type="molecule type" value="Genomic_DNA"/>
</dbReference>
<dbReference type="Proteomes" id="UP000441523">
    <property type="component" value="Unassembled WGS sequence"/>
</dbReference>
<name>A0A6N6MPB6_9HYPH</name>
<proteinExistence type="predicted"/>
<reference evidence="1 2" key="1">
    <citation type="submission" date="2019-09" db="EMBL/GenBank/DDBJ databases">
        <title>YIM 132548 draft genome.</title>
        <authorList>
            <person name="Jiang L."/>
        </authorList>
    </citation>
    <scope>NUCLEOTIDE SEQUENCE [LARGE SCALE GENOMIC DNA]</scope>
    <source>
        <strain evidence="1 2">YIM 132548</strain>
    </source>
</reference>
<accession>A0A6N6MPB6</accession>
<evidence type="ECO:0008006" key="3">
    <source>
        <dbReference type="Google" id="ProtNLM"/>
    </source>
</evidence>
<evidence type="ECO:0000313" key="2">
    <source>
        <dbReference type="Proteomes" id="UP000441523"/>
    </source>
</evidence>
<dbReference type="AlphaFoldDB" id="A0A6N6MPB6"/>
<keyword evidence="2" id="KW-1185">Reference proteome</keyword>
<organism evidence="1 2">
    <name type="scientific">Methylobacterium planeticum</name>
    <dbReference type="NCBI Taxonomy" id="2615211"/>
    <lineage>
        <taxon>Bacteria</taxon>
        <taxon>Pseudomonadati</taxon>
        <taxon>Pseudomonadota</taxon>
        <taxon>Alphaproteobacteria</taxon>
        <taxon>Hyphomicrobiales</taxon>
        <taxon>Methylobacteriaceae</taxon>
        <taxon>Methylobacterium</taxon>
    </lineage>
</organism>
<protein>
    <recommendedName>
        <fullName evidence="3">RAG2 PHD domain containing protein</fullName>
    </recommendedName>
</protein>
<gene>
    <name evidence="1" type="ORF">F6X51_23070</name>
</gene>